<evidence type="ECO:0000256" key="5">
    <source>
        <dbReference type="ARBA" id="ARBA00022691"/>
    </source>
</evidence>
<gene>
    <name evidence="6" type="primary">rsmG</name>
    <name evidence="7" type="ORF">PS2015_3056</name>
</gene>
<protein>
    <recommendedName>
        <fullName evidence="6">Ribosomal RNA small subunit methyltransferase G</fullName>
        <ecNumber evidence="6">2.1.1.170</ecNumber>
    </recommendedName>
    <alternativeName>
        <fullName evidence="6">16S rRNA 7-methylguanosine methyltransferase</fullName>
        <shortName evidence="6">16S rRNA m7G methyltransferase</shortName>
    </alternativeName>
</protein>
<dbReference type="EC" id="2.1.1.170" evidence="6"/>
<dbReference type="InterPro" id="IPR029063">
    <property type="entry name" value="SAM-dependent_MTases_sf"/>
</dbReference>
<dbReference type="PANTHER" id="PTHR31760">
    <property type="entry name" value="S-ADENOSYL-L-METHIONINE-DEPENDENT METHYLTRANSFERASES SUPERFAMILY PROTEIN"/>
    <property type="match status" value="1"/>
</dbReference>
<dbReference type="CDD" id="cd02440">
    <property type="entry name" value="AdoMet_MTases"/>
    <property type="match status" value="1"/>
</dbReference>
<feature type="binding site" evidence="6">
    <location>
        <position position="87"/>
    </location>
    <ligand>
        <name>S-adenosyl-L-methionine</name>
        <dbReference type="ChEBI" id="CHEBI:59789"/>
    </ligand>
</feature>
<dbReference type="GO" id="GO:0005829">
    <property type="term" value="C:cytosol"/>
    <property type="evidence" value="ECO:0007669"/>
    <property type="project" value="TreeGrafter"/>
</dbReference>
<keyword evidence="5 6" id="KW-0949">S-adenosyl-L-methionine</keyword>
<dbReference type="STRING" id="1249552.PS2015_3056"/>
<dbReference type="NCBIfam" id="TIGR00138">
    <property type="entry name" value="rsmG_gidB"/>
    <property type="match status" value="1"/>
</dbReference>
<dbReference type="GO" id="GO:0070043">
    <property type="term" value="F:rRNA (guanine-N7-)-methyltransferase activity"/>
    <property type="evidence" value="ECO:0007669"/>
    <property type="project" value="UniProtKB-UniRule"/>
</dbReference>
<evidence type="ECO:0000256" key="3">
    <source>
        <dbReference type="ARBA" id="ARBA00022603"/>
    </source>
</evidence>
<dbReference type="AlphaFoldDB" id="A0A0S2KH62"/>
<accession>A0A0S2KH62</accession>
<comment type="similarity">
    <text evidence="6">Belongs to the methyltransferase superfamily. RNA methyltransferase RsmG family.</text>
</comment>
<evidence type="ECO:0000256" key="6">
    <source>
        <dbReference type="HAMAP-Rule" id="MF_00074"/>
    </source>
</evidence>
<dbReference type="PATRIC" id="fig|1249552.3.peg.3088"/>
<keyword evidence="2 6" id="KW-0698">rRNA processing</keyword>
<keyword evidence="4 6" id="KW-0808">Transferase</keyword>
<dbReference type="EMBL" id="CP013189">
    <property type="protein sequence ID" value="ALO47680.1"/>
    <property type="molecule type" value="Genomic_DNA"/>
</dbReference>
<evidence type="ECO:0000313" key="7">
    <source>
        <dbReference type="EMBL" id="ALO47680.1"/>
    </source>
</evidence>
<dbReference type="Pfam" id="PF02527">
    <property type="entry name" value="GidB"/>
    <property type="match status" value="1"/>
</dbReference>
<organism evidence="7 8">
    <name type="scientific">Pseudohongiella spirulinae</name>
    <dbReference type="NCBI Taxonomy" id="1249552"/>
    <lineage>
        <taxon>Bacteria</taxon>
        <taxon>Pseudomonadati</taxon>
        <taxon>Pseudomonadota</taxon>
        <taxon>Gammaproteobacteria</taxon>
        <taxon>Pseudomonadales</taxon>
        <taxon>Pseudohongiellaceae</taxon>
        <taxon>Pseudohongiella</taxon>
    </lineage>
</organism>
<dbReference type="SUPFAM" id="SSF53335">
    <property type="entry name" value="S-adenosyl-L-methionine-dependent methyltransferases"/>
    <property type="match status" value="1"/>
</dbReference>
<feature type="binding site" evidence="6">
    <location>
        <begin position="138"/>
        <end position="139"/>
    </location>
    <ligand>
        <name>S-adenosyl-L-methionine</name>
        <dbReference type="ChEBI" id="CHEBI:59789"/>
    </ligand>
</feature>
<keyword evidence="3 6" id="KW-0489">Methyltransferase</keyword>
<proteinExistence type="inferred from homology"/>
<dbReference type="KEGG" id="pspi:PS2015_3056"/>
<evidence type="ECO:0000256" key="4">
    <source>
        <dbReference type="ARBA" id="ARBA00022679"/>
    </source>
</evidence>
<dbReference type="Gene3D" id="3.40.50.150">
    <property type="entry name" value="Vaccinia Virus protein VP39"/>
    <property type="match status" value="1"/>
</dbReference>
<dbReference type="PANTHER" id="PTHR31760:SF0">
    <property type="entry name" value="S-ADENOSYL-L-METHIONINE-DEPENDENT METHYLTRANSFERASES SUPERFAMILY PROTEIN"/>
    <property type="match status" value="1"/>
</dbReference>
<keyword evidence="1 6" id="KW-0963">Cytoplasm</keyword>
<keyword evidence="8" id="KW-1185">Reference proteome</keyword>
<evidence type="ECO:0000256" key="2">
    <source>
        <dbReference type="ARBA" id="ARBA00022552"/>
    </source>
</evidence>
<comment type="function">
    <text evidence="6">Specifically methylates the N7 position of guanine in position 527 of 16S rRNA.</text>
</comment>
<sequence length="222" mass="24857">MAAQERLRAILRQGLAKLDLTLSDAQQQTLLDYVALLDKWNKAYNLSAVRDPLQMISRHLLDSLTVAPCLAEIQADTQHSLSVLDVGTGAGLPGIPLAICYPDIKFILLDSNGKKTRFLFQVKTMLSLDNIQVENTRIERYQCPEQIDIVVSRAFASLSDFVLGCEHLCQPHTRLLAMKGLYPEQELADLPSHWRLQQASAVQVPDTEGERHIIELKQTGKN</sequence>
<comment type="catalytic activity">
    <reaction evidence="6">
        <text>guanosine(527) in 16S rRNA + S-adenosyl-L-methionine = N(7)-methylguanosine(527) in 16S rRNA + S-adenosyl-L-homocysteine</text>
        <dbReference type="Rhea" id="RHEA:42732"/>
        <dbReference type="Rhea" id="RHEA-COMP:10209"/>
        <dbReference type="Rhea" id="RHEA-COMP:10210"/>
        <dbReference type="ChEBI" id="CHEBI:57856"/>
        <dbReference type="ChEBI" id="CHEBI:59789"/>
        <dbReference type="ChEBI" id="CHEBI:74269"/>
        <dbReference type="ChEBI" id="CHEBI:74480"/>
        <dbReference type="EC" id="2.1.1.170"/>
    </reaction>
</comment>
<name>A0A0S2KH62_9GAMM</name>
<dbReference type="RefSeq" id="WP_058023051.1">
    <property type="nucleotide sequence ID" value="NZ_CP013189.1"/>
</dbReference>
<evidence type="ECO:0000256" key="1">
    <source>
        <dbReference type="ARBA" id="ARBA00022490"/>
    </source>
</evidence>
<dbReference type="Proteomes" id="UP000065641">
    <property type="component" value="Chromosome"/>
</dbReference>
<feature type="binding site" evidence="6">
    <location>
        <position position="92"/>
    </location>
    <ligand>
        <name>S-adenosyl-L-methionine</name>
        <dbReference type="ChEBI" id="CHEBI:59789"/>
    </ligand>
</feature>
<comment type="caution">
    <text evidence="6">Lacks conserved residue(s) required for the propagation of feature annotation.</text>
</comment>
<reference evidence="7 8" key="1">
    <citation type="submission" date="2015-11" db="EMBL/GenBank/DDBJ databases">
        <authorList>
            <person name="Zhang Y."/>
            <person name="Guo Z."/>
        </authorList>
    </citation>
    <scope>NUCLEOTIDE SEQUENCE [LARGE SCALE GENOMIC DNA]</scope>
    <source>
        <strain evidence="7 8">KCTC 32221</strain>
    </source>
</reference>
<dbReference type="HAMAP" id="MF_00074">
    <property type="entry name" value="16SrRNA_methyltr_G"/>
    <property type="match status" value="1"/>
</dbReference>
<feature type="binding site" evidence="6">
    <location>
        <position position="153"/>
    </location>
    <ligand>
        <name>S-adenosyl-L-methionine</name>
        <dbReference type="ChEBI" id="CHEBI:59789"/>
    </ligand>
</feature>
<dbReference type="OrthoDB" id="9808773at2"/>
<evidence type="ECO:0000313" key="8">
    <source>
        <dbReference type="Proteomes" id="UP000065641"/>
    </source>
</evidence>
<dbReference type="InterPro" id="IPR003682">
    <property type="entry name" value="rRNA_ssu_MeTfrase_G"/>
</dbReference>
<dbReference type="PIRSF" id="PIRSF003078">
    <property type="entry name" value="GidB"/>
    <property type="match status" value="1"/>
</dbReference>
<comment type="subcellular location">
    <subcellularLocation>
        <location evidence="6">Cytoplasm</location>
    </subcellularLocation>
</comment>